<dbReference type="SMART" id="SM00271">
    <property type="entry name" value="DnaJ"/>
    <property type="match status" value="1"/>
</dbReference>
<dbReference type="InterPro" id="IPR036869">
    <property type="entry name" value="J_dom_sf"/>
</dbReference>
<dbReference type="Pfam" id="PF00226">
    <property type="entry name" value="DnaJ"/>
    <property type="match status" value="1"/>
</dbReference>
<comment type="caution">
    <text evidence="2">The sequence shown here is derived from an EMBL/GenBank/DDBJ whole genome shotgun (WGS) entry which is preliminary data.</text>
</comment>
<dbReference type="InterPro" id="IPR050817">
    <property type="entry name" value="DjlA_DnaK_co-chaperone"/>
</dbReference>
<dbReference type="SUPFAM" id="SSF46565">
    <property type="entry name" value="Chaperone J-domain"/>
    <property type="match status" value="1"/>
</dbReference>
<evidence type="ECO:0000259" key="1">
    <source>
        <dbReference type="PROSITE" id="PS50076"/>
    </source>
</evidence>
<dbReference type="PANTHER" id="PTHR24074">
    <property type="entry name" value="CO-CHAPERONE PROTEIN DJLA"/>
    <property type="match status" value="1"/>
</dbReference>
<name>A0AAV5KQS5_9ROSI</name>
<dbReference type="EMBL" id="BPVZ01000073">
    <property type="protein sequence ID" value="GKV26943.1"/>
    <property type="molecule type" value="Genomic_DNA"/>
</dbReference>
<dbReference type="Gene3D" id="1.10.287.110">
    <property type="entry name" value="DnaJ domain"/>
    <property type="match status" value="1"/>
</dbReference>
<dbReference type="InterPro" id="IPR001623">
    <property type="entry name" value="DnaJ_domain"/>
</dbReference>
<reference evidence="2 3" key="1">
    <citation type="journal article" date="2021" name="Commun. Biol.">
        <title>The genome of Shorea leprosula (Dipterocarpaceae) highlights the ecological relevance of drought in aseasonal tropical rainforests.</title>
        <authorList>
            <person name="Ng K.K.S."/>
            <person name="Kobayashi M.J."/>
            <person name="Fawcett J.A."/>
            <person name="Hatakeyama M."/>
            <person name="Paape T."/>
            <person name="Ng C.H."/>
            <person name="Ang C.C."/>
            <person name="Tnah L.H."/>
            <person name="Lee C.T."/>
            <person name="Nishiyama T."/>
            <person name="Sese J."/>
            <person name="O'Brien M.J."/>
            <person name="Copetti D."/>
            <person name="Mohd Noor M.I."/>
            <person name="Ong R.C."/>
            <person name="Putra M."/>
            <person name="Sireger I.Z."/>
            <person name="Indrioko S."/>
            <person name="Kosugi Y."/>
            <person name="Izuno A."/>
            <person name="Isagi Y."/>
            <person name="Lee S.L."/>
            <person name="Shimizu K.K."/>
        </authorList>
    </citation>
    <scope>NUCLEOTIDE SEQUENCE [LARGE SCALE GENOMIC DNA]</scope>
    <source>
        <strain evidence="2">214</strain>
    </source>
</reference>
<dbReference type="CDD" id="cd06257">
    <property type="entry name" value="DnaJ"/>
    <property type="match status" value="1"/>
</dbReference>
<evidence type="ECO:0000313" key="3">
    <source>
        <dbReference type="Proteomes" id="UP001054252"/>
    </source>
</evidence>
<dbReference type="PRINTS" id="PR00625">
    <property type="entry name" value="JDOMAIN"/>
</dbReference>
<evidence type="ECO:0000313" key="2">
    <source>
        <dbReference type="EMBL" id="GKV26943.1"/>
    </source>
</evidence>
<dbReference type="PROSITE" id="PS50076">
    <property type="entry name" value="DNAJ_2"/>
    <property type="match status" value="1"/>
</dbReference>
<dbReference type="Proteomes" id="UP001054252">
    <property type="component" value="Unassembled WGS sequence"/>
</dbReference>
<proteinExistence type="predicted"/>
<organism evidence="2 3">
    <name type="scientific">Rubroshorea leprosula</name>
    <dbReference type="NCBI Taxonomy" id="152421"/>
    <lineage>
        <taxon>Eukaryota</taxon>
        <taxon>Viridiplantae</taxon>
        <taxon>Streptophyta</taxon>
        <taxon>Embryophyta</taxon>
        <taxon>Tracheophyta</taxon>
        <taxon>Spermatophyta</taxon>
        <taxon>Magnoliopsida</taxon>
        <taxon>eudicotyledons</taxon>
        <taxon>Gunneridae</taxon>
        <taxon>Pentapetalae</taxon>
        <taxon>rosids</taxon>
        <taxon>malvids</taxon>
        <taxon>Malvales</taxon>
        <taxon>Dipterocarpaceae</taxon>
        <taxon>Rubroshorea</taxon>
    </lineage>
</organism>
<sequence>MASVAVRMISGNGSSWIQVKDKKTKKMKNKVRVCRASSSVMDPYRTLRIQPDASESEVKKAFRQLALKYHPDVCKGNNCGVQFQNINEAYDTVMTNLRRATEEEEMQLVFDEGDMWDECMGWEGAWVPDYASQINPSF</sequence>
<gene>
    <name evidence="2" type="ORF">SLEP1_g36156</name>
</gene>
<accession>A0AAV5KQS5</accession>
<keyword evidence="3" id="KW-1185">Reference proteome</keyword>
<feature type="domain" description="J" evidence="1">
    <location>
        <begin position="42"/>
        <end position="106"/>
    </location>
</feature>
<dbReference type="AlphaFoldDB" id="A0AAV5KQS5"/>
<protein>
    <recommendedName>
        <fullName evidence="1">J domain-containing protein</fullName>
    </recommendedName>
</protein>